<keyword evidence="4 6" id="KW-0255">Endonuclease</keyword>
<dbReference type="GO" id="GO:0004525">
    <property type="term" value="F:ribonuclease III activity"/>
    <property type="evidence" value="ECO:0007669"/>
    <property type="project" value="InterPro"/>
</dbReference>
<keyword evidence="2 6" id="KW-0698">rRNA processing</keyword>
<keyword evidence="6" id="KW-0460">Magnesium</keyword>
<keyword evidence="1 6" id="KW-0690">Ribosome biogenesis</keyword>
<reference evidence="8" key="1">
    <citation type="submission" date="2021-10" db="EMBL/GenBank/DDBJ databases">
        <title>Anaerobic single-cell dispensing facilitates the cultivation of human gut bacteria.</title>
        <authorList>
            <person name="Afrizal A."/>
        </authorList>
    </citation>
    <scope>NUCLEOTIDE SEQUENCE</scope>
    <source>
        <strain evidence="8">CLA-AA-H272</strain>
    </source>
</reference>
<comment type="similarity">
    <text evidence="6">Belongs to the MrnC RNase family.</text>
</comment>
<dbReference type="GO" id="GO:0006364">
    <property type="term" value="P:rRNA processing"/>
    <property type="evidence" value="ECO:0007669"/>
    <property type="project" value="UniProtKB-UniRule"/>
</dbReference>
<evidence type="ECO:0000256" key="3">
    <source>
        <dbReference type="ARBA" id="ARBA00022722"/>
    </source>
</evidence>
<dbReference type="SUPFAM" id="SSF69065">
    <property type="entry name" value="RNase III domain-like"/>
    <property type="match status" value="1"/>
</dbReference>
<dbReference type="Gene3D" id="1.10.1520.10">
    <property type="entry name" value="Ribonuclease III domain"/>
    <property type="match status" value="1"/>
</dbReference>
<dbReference type="EC" id="3.1.26.-" evidence="6"/>
<dbReference type="HAMAP" id="MF_01468">
    <property type="entry name" value="RNase_Mini_III"/>
    <property type="match status" value="1"/>
</dbReference>
<proteinExistence type="inferred from homology"/>
<keyword evidence="6" id="KW-0699">rRNA-binding</keyword>
<dbReference type="InterPro" id="IPR036389">
    <property type="entry name" value="RNase_III_sf"/>
</dbReference>
<name>A0AAE3AFU8_9FIRM</name>
<dbReference type="RefSeq" id="WP_302928476.1">
    <property type="nucleotide sequence ID" value="NZ_JAJEPW010000014.1"/>
</dbReference>
<keyword evidence="5 6" id="KW-0378">Hydrolase</keyword>
<dbReference type="Pfam" id="PF00636">
    <property type="entry name" value="Ribonuclease_3"/>
    <property type="match status" value="1"/>
</dbReference>
<feature type="domain" description="RNase III" evidence="7">
    <location>
        <begin position="22"/>
        <end position="118"/>
    </location>
</feature>
<evidence type="ECO:0000256" key="1">
    <source>
        <dbReference type="ARBA" id="ARBA00022517"/>
    </source>
</evidence>
<comment type="cofactor">
    <cofactor evidence="6">
        <name>Mg(2+)</name>
        <dbReference type="ChEBI" id="CHEBI:18420"/>
    </cofactor>
</comment>
<keyword evidence="3 6" id="KW-0540">Nuclease</keyword>
<dbReference type="PIRSF" id="PIRSF005520">
    <property type="entry name" value="UCP005520"/>
    <property type="match status" value="1"/>
</dbReference>
<dbReference type="InterPro" id="IPR008226">
    <property type="entry name" value="Mini3_fam"/>
</dbReference>
<feature type="active site" evidence="6">
    <location>
        <position position="27"/>
    </location>
</feature>
<evidence type="ECO:0000259" key="7">
    <source>
        <dbReference type="Pfam" id="PF00636"/>
    </source>
</evidence>
<comment type="function">
    <text evidence="6">Involved in correct processing of both the 5' and 3' ends of 23S rRNA precursor. Processes 30S rRNA precursor transcript even in absence of ribonuclease 3 (Rnc); Rnc processes 30S rRNA into smaller rRNA precursors.</text>
</comment>
<dbReference type="PANTHER" id="PTHR34276">
    <property type="entry name" value="MINI-RIBONUCLEASE 3"/>
    <property type="match status" value="1"/>
</dbReference>
<comment type="subunit">
    <text evidence="6">Homodimer.</text>
</comment>
<dbReference type="InterPro" id="IPR000999">
    <property type="entry name" value="RNase_III_dom"/>
</dbReference>
<protein>
    <recommendedName>
        <fullName evidence="6">Mini-ribonuclease 3</fullName>
        <shortName evidence="6">Mini-3</shortName>
        <shortName evidence="6">Mini-RNase 3</shortName>
        <ecNumber evidence="6">3.1.26.-</ecNumber>
    </recommendedName>
    <alternativeName>
        <fullName evidence="6">Mini-RNase III</fullName>
        <shortName evidence="6">Mini-III</shortName>
    </alternativeName>
</protein>
<comment type="caution">
    <text evidence="8">The sequence shown here is derived from an EMBL/GenBank/DDBJ whole genome shotgun (WGS) entry which is preliminary data.</text>
</comment>
<keyword evidence="6" id="KW-0694">RNA-binding</keyword>
<keyword evidence="6" id="KW-0963">Cytoplasm</keyword>
<evidence type="ECO:0000313" key="8">
    <source>
        <dbReference type="EMBL" id="MCC2129180.1"/>
    </source>
</evidence>
<evidence type="ECO:0000256" key="5">
    <source>
        <dbReference type="ARBA" id="ARBA00022801"/>
    </source>
</evidence>
<evidence type="ECO:0000256" key="6">
    <source>
        <dbReference type="HAMAP-Rule" id="MF_01468"/>
    </source>
</evidence>
<organism evidence="8 9">
    <name type="scientific">Brotocaccenecus cirricatena</name>
    <dbReference type="NCBI Taxonomy" id="3064195"/>
    <lineage>
        <taxon>Bacteria</taxon>
        <taxon>Bacillati</taxon>
        <taxon>Bacillota</taxon>
        <taxon>Clostridia</taxon>
        <taxon>Eubacteriales</taxon>
        <taxon>Oscillospiraceae</taxon>
        <taxon>Brotocaccenecus</taxon>
    </lineage>
</organism>
<dbReference type="GO" id="GO:0019843">
    <property type="term" value="F:rRNA binding"/>
    <property type="evidence" value="ECO:0007669"/>
    <property type="project" value="UniProtKB-UniRule"/>
</dbReference>
<comment type="subcellular location">
    <subcellularLocation>
        <location evidence="6">Cytoplasm</location>
    </subcellularLocation>
</comment>
<dbReference type="AlphaFoldDB" id="A0AAE3AFU8"/>
<dbReference type="Proteomes" id="UP001199319">
    <property type="component" value="Unassembled WGS sequence"/>
</dbReference>
<evidence type="ECO:0000313" key="9">
    <source>
        <dbReference type="Proteomes" id="UP001199319"/>
    </source>
</evidence>
<gene>
    <name evidence="6" type="primary">mrnC</name>
    <name evidence="8" type="ORF">LKD37_06555</name>
</gene>
<dbReference type="EMBL" id="JAJEPW010000014">
    <property type="protein sequence ID" value="MCC2129180.1"/>
    <property type="molecule type" value="Genomic_DNA"/>
</dbReference>
<evidence type="ECO:0000256" key="2">
    <source>
        <dbReference type="ARBA" id="ARBA00022552"/>
    </source>
</evidence>
<dbReference type="PANTHER" id="PTHR34276:SF1">
    <property type="entry name" value="MINI-RIBONUCLEASE 3"/>
    <property type="match status" value="1"/>
</dbReference>
<keyword evidence="9" id="KW-1185">Reference proteome</keyword>
<sequence length="134" mass="14863">MTDYFAVQLPPEQIRSISSIGLAHIGDAVYELLVRTWLCAGGKATGKGLHRAAVALVCAPRQAELAEKILPLLTQEEQDVFRRGRNANVHSIPAHASRAQYQQATALEALLGYLYLQGRRDRANELFCRMMEGE</sequence>
<dbReference type="GO" id="GO:0005737">
    <property type="term" value="C:cytoplasm"/>
    <property type="evidence" value="ECO:0007669"/>
    <property type="project" value="UniProtKB-SubCell"/>
</dbReference>
<accession>A0AAE3AFU8</accession>
<evidence type="ECO:0000256" key="4">
    <source>
        <dbReference type="ARBA" id="ARBA00022759"/>
    </source>
</evidence>